<evidence type="ECO:0000256" key="1">
    <source>
        <dbReference type="SAM" id="MobiDB-lite"/>
    </source>
</evidence>
<proteinExistence type="predicted"/>
<evidence type="ECO:0000313" key="2">
    <source>
        <dbReference type="EMBL" id="KOX68397.1"/>
    </source>
</evidence>
<evidence type="ECO:0000313" key="3">
    <source>
        <dbReference type="Proteomes" id="UP000053105"/>
    </source>
</evidence>
<protein>
    <submittedName>
        <fullName evidence="2">Uncharacterized protein</fullName>
    </submittedName>
</protein>
<organism evidence="2 3">
    <name type="scientific">Melipona quadrifasciata</name>
    <dbReference type="NCBI Taxonomy" id="166423"/>
    <lineage>
        <taxon>Eukaryota</taxon>
        <taxon>Metazoa</taxon>
        <taxon>Ecdysozoa</taxon>
        <taxon>Arthropoda</taxon>
        <taxon>Hexapoda</taxon>
        <taxon>Insecta</taxon>
        <taxon>Pterygota</taxon>
        <taxon>Neoptera</taxon>
        <taxon>Endopterygota</taxon>
        <taxon>Hymenoptera</taxon>
        <taxon>Apocrita</taxon>
        <taxon>Aculeata</taxon>
        <taxon>Apoidea</taxon>
        <taxon>Anthophila</taxon>
        <taxon>Apidae</taxon>
        <taxon>Melipona</taxon>
    </lineage>
</organism>
<keyword evidence="3" id="KW-1185">Reference proteome</keyword>
<accession>A0A0M8ZPQ3</accession>
<sequence length="470" mass="52574">MWLAGWLPDPRGESGVRDAVSINSVALCLGGRGRWMFADAGESHGLNRQRQPQTRRSARYLVAVAEVQRLEEPSKKNGQRHQPVARLSREKGEKRASGSIDRQEKEEEEEEEDEEEEMKETEEEGKGPLWRPSETHLNVHQMLKHIVFSQKNAARKKKCAMIAETEREKWASLEASLPTGKELKAADFLPPGRIIFPTDNGWRGFQRVENVRNVTWIGHKIQVTDRPIGPITAVGVRTCIIFSFMNVTTDNEISFIKRNHVRVINDHPGCFTYESLRNDDLKHSKMHRKYTQQGQKYGDRTRLSATAEQCHGTCWIPAAVFLITAAFFNPEKDLNGASEPNGASALERARPVGRIRVAFRTADTLRMQTESNVLSGPASQKTRAECAATPLRCGGGRGDSLSGLVATPSVWGEESVATVISSREKSAPPTFVCFKNTRCFPTIEQIPNESLTTIATVSDLKLRSEQLNDN</sequence>
<name>A0A0M8ZPQ3_9HYME</name>
<feature type="compositionally biased region" description="Basic and acidic residues" evidence="1">
    <location>
        <begin position="87"/>
        <end position="105"/>
    </location>
</feature>
<dbReference type="EMBL" id="KQ435922">
    <property type="protein sequence ID" value="KOX68397.1"/>
    <property type="molecule type" value="Genomic_DNA"/>
</dbReference>
<feature type="region of interest" description="Disordered" evidence="1">
    <location>
        <begin position="71"/>
        <end position="132"/>
    </location>
</feature>
<dbReference type="AlphaFoldDB" id="A0A0M8ZPQ3"/>
<reference evidence="2 3" key="1">
    <citation type="submission" date="2015-07" db="EMBL/GenBank/DDBJ databases">
        <title>The genome of Melipona quadrifasciata.</title>
        <authorList>
            <person name="Pan H."/>
            <person name="Kapheim K."/>
        </authorList>
    </citation>
    <scope>NUCLEOTIDE SEQUENCE [LARGE SCALE GENOMIC DNA]</scope>
    <source>
        <strain evidence="2">0111107301</strain>
        <tissue evidence="2">Whole body</tissue>
    </source>
</reference>
<gene>
    <name evidence="2" type="ORF">WN51_03883</name>
</gene>
<feature type="compositionally biased region" description="Acidic residues" evidence="1">
    <location>
        <begin position="106"/>
        <end position="123"/>
    </location>
</feature>
<dbReference type="Proteomes" id="UP000053105">
    <property type="component" value="Unassembled WGS sequence"/>
</dbReference>
<dbReference type="OrthoDB" id="10660961at2759"/>